<dbReference type="Proteomes" id="UP000220133">
    <property type="component" value="Chromosome"/>
</dbReference>
<keyword evidence="1" id="KW-0732">Signal</keyword>
<name>A0A291QQX1_9BACT</name>
<dbReference type="SUPFAM" id="SSF56935">
    <property type="entry name" value="Porins"/>
    <property type="match status" value="1"/>
</dbReference>
<proteinExistence type="predicted"/>
<evidence type="ECO:0008006" key="4">
    <source>
        <dbReference type="Google" id="ProtNLM"/>
    </source>
</evidence>
<accession>A0A291QQX1</accession>
<feature type="signal peptide" evidence="1">
    <location>
        <begin position="1"/>
        <end position="25"/>
    </location>
</feature>
<organism evidence="2 3">
    <name type="scientific">Chitinophaga caeni</name>
    <dbReference type="NCBI Taxonomy" id="2029983"/>
    <lineage>
        <taxon>Bacteria</taxon>
        <taxon>Pseudomonadati</taxon>
        <taxon>Bacteroidota</taxon>
        <taxon>Chitinophagia</taxon>
        <taxon>Chitinophagales</taxon>
        <taxon>Chitinophagaceae</taxon>
        <taxon>Chitinophaga</taxon>
    </lineage>
</organism>
<keyword evidence="3" id="KW-1185">Reference proteome</keyword>
<gene>
    <name evidence="2" type="ORF">COR50_03765</name>
</gene>
<protein>
    <recommendedName>
        <fullName evidence="4">Aromatic hydrocarbon degradation protein</fullName>
    </recommendedName>
</protein>
<evidence type="ECO:0000313" key="2">
    <source>
        <dbReference type="EMBL" id="ATL46360.1"/>
    </source>
</evidence>
<dbReference type="OrthoDB" id="1491239at2"/>
<evidence type="ECO:0000256" key="1">
    <source>
        <dbReference type="SAM" id="SignalP"/>
    </source>
</evidence>
<sequence>MQWIKASIICLLSGAFLLVTSGVSAQSNSPYSRYGIGELSNTQNAVNRAMGGVSQGYADPQVVNFVNPASYSNLMLTTFDVGVEAGYKSLSNGVDNYRSGFGTLSYIQLGIPLRKKWGMNVGLRPFSDVSYNISSTEERTMFDTLNTTVLNQYEGSGGIYQAYIGTGFGIGNLSIGANLGYLFGNINNSTKTILPPAGGVYPSMHSVKRVYNSFYYNLGLQYAFKVSKDVKVTIGATGSFQQELKTKQSSMIESLYYDATSQDYGTLDTISYTRNAQANTIFPTQLGAGIMVTKTDKYSFGVDYNMGKWSDFRNYDKIDSVSDAWKLSIGGQITPNATAVSGSYWNKVTYRLGAFVGKDYIHLNGENLPIFGVSAGVGLPIRRFSNYTSQFTAINIGFEGGRRGNNNSPLKESYFRAIIGFTLSDIWFRKNTYR</sequence>
<reference evidence="2 3" key="1">
    <citation type="submission" date="2017-10" db="EMBL/GenBank/DDBJ databases">
        <title>Paenichitinophaga pekingensis gen. nov., sp. nov., isolated from activated sludge.</title>
        <authorList>
            <person name="Jin D."/>
            <person name="Kong X."/>
            <person name="Deng Y."/>
            <person name="Bai Z."/>
        </authorList>
    </citation>
    <scope>NUCLEOTIDE SEQUENCE [LARGE SCALE GENOMIC DNA]</scope>
    <source>
        <strain evidence="2 3">13</strain>
    </source>
</reference>
<dbReference type="RefSeq" id="WP_098192748.1">
    <property type="nucleotide sequence ID" value="NZ_CP023777.1"/>
</dbReference>
<evidence type="ECO:0000313" key="3">
    <source>
        <dbReference type="Proteomes" id="UP000220133"/>
    </source>
</evidence>
<dbReference type="AlphaFoldDB" id="A0A291QQX1"/>
<feature type="chain" id="PRO_5011996429" description="Aromatic hydrocarbon degradation protein" evidence="1">
    <location>
        <begin position="26"/>
        <end position="434"/>
    </location>
</feature>
<dbReference type="EMBL" id="CP023777">
    <property type="protein sequence ID" value="ATL46360.1"/>
    <property type="molecule type" value="Genomic_DNA"/>
</dbReference>
<dbReference type="Gene3D" id="2.40.160.60">
    <property type="entry name" value="Outer membrane protein transport protein (OMPP1/FadL/TodX)"/>
    <property type="match status" value="1"/>
</dbReference>
<dbReference type="KEGG" id="cbae:COR50_03765"/>